<protein>
    <submittedName>
        <fullName evidence="2">GyrI-like domain-containing protein</fullName>
    </submittedName>
</protein>
<dbReference type="Pfam" id="PF06445">
    <property type="entry name" value="GyrI-like"/>
    <property type="match status" value="1"/>
</dbReference>
<dbReference type="AlphaFoldDB" id="A0A9X3C5B8"/>
<name>A0A9X3C5B8_9FLAO</name>
<organism evidence="2 3">
    <name type="scientific">Flavobacterium shii</name>
    <dbReference type="NCBI Taxonomy" id="2987687"/>
    <lineage>
        <taxon>Bacteria</taxon>
        <taxon>Pseudomonadati</taxon>
        <taxon>Bacteroidota</taxon>
        <taxon>Flavobacteriia</taxon>
        <taxon>Flavobacteriales</taxon>
        <taxon>Flavobacteriaceae</taxon>
        <taxon>Flavobacterium</taxon>
    </lineage>
</organism>
<accession>A0A9X3C5B8</accession>
<keyword evidence="3" id="KW-1185">Reference proteome</keyword>
<dbReference type="PANTHER" id="PTHR36444">
    <property type="entry name" value="TRANSCRIPTIONAL REGULATOR PROTEIN YOBU-RELATED"/>
    <property type="match status" value="1"/>
</dbReference>
<dbReference type="RefSeq" id="WP_264208140.1">
    <property type="nucleotide sequence ID" value="NZ_JAOZEW010000027.1"/>
</dbReference>
<dbReference type="EMBL" id="JAOZEW010000027">
    <property type="protein sequence ID" value="MCV9930059.1"/>
    <property type="molecule type" value="Genomic_DNA"/>
</dbReference>
<dbReference type="Proteomes" id="UP001151079">
    <property type="component" value="Unassembled WGS sequence"/>
</dbReference>
<comment type="caution">
    <text evidence="2">The sequence shown here is derived from an EMBL/GenBank/DDBJ whole genome shotgun (WGS) entry which is preliminary data.</text>
</comment>
<feature type="domain" description="AraC effector-binding" evidence="1">
    <location>
        <begin position="1"/>
        <end position="157"/>
    </location>
</feature>
<evidence type="ECO:0000313" key="3">
    <source>
        <dbReference type="Proteomes" id="UP001151079"/>
    </source>
</evidence>
<dbReference type="SUPFAM" id="SSF55136">
    <property type="entry name" value="Probable bacterial effector-binding domain"/>
    <property type="match status" value="1"/>
</dbReference>
<evidence type="ECO:0000313" key="2">
    <source>
        <dbReference type="EMBL" id="MCV9930059.1"/>
    </source>
</evidence>
<reference evidence="2" key="1">
    <citation type="submission" date="2022-10" db="EMBL/GenBank/DDBJ databases">
        <title>Two novel species of Flavobacterium.</title>
        <authorList>
            <person name="Liu Q."/>
            <person name="Xin Y.-H."/>
        </authorList>
    </citation>
    <scope>NUCLEOTIDE SEQUENCE</scope>
    <source>
        <strain evidence="2">LS1R49</strain>
    </source>
</reference>
<dbReference type="InterPro" id="IPR010499">
    <property type="entry name" value="AraC_E-bd"/>
</dbReference>
<dbReference type="InterPro" id="IPR029442">
    <property type="entry name" value="GyrI-like"/>
</dbReference>
<gene>
    <name evidence="2" type="ORF">OIU83_20530</name>
</gene>
<sequence>MEPRIEILTKKKIVGKRIITSFTINKTKELWQSFMPNRNEIKNNIGSKLYSIEVYPEFHFVHFNPANEFEKWAGIEVEDFDAIPHNMESIVIPNGLYAVFIHKGSASNGNETYQYIFTDWLPKSEYSLENRPHFAVMGEKYKHEDPTSEEEIWIPIKHKY</sequence>
<dbReference type="Gene3D" id="3.20.80.10">
    <property type="entry name" value="Regulatory factor, effector binding domain"/>
    <property type="match status" value="1"/>
</dbReference>
<proteinExistence type="predicted"/>
<evidence type="ECO:0000259" key="1">
    <source>
        <dbReference type="SMART" id="SM00871"/>
    </source>
</evidence>
<dbReference type="InterPro" id="IPR011256">
    <property type="entry name" value="Reg_factor_effector_dom_sf"/>
</dbReference>
<dbReference type="PANTHER" id="PTHR36444:SF2">
    <property type="entry name" value="TRANSCRIPTIONAL REGULATOR PROTEIN YOBU-RELATED"/>
    <property type="match status" value="1"/>
</dbReference>
<dbReference type="InterPro" id="IPR053182">
    <property type="entry name" value="YobU-like_regulator"/>
</dbReference>
<dbReference type="SMART" id="SM00871">
    <property type="entry name" value="AraC_E_bind"/>
    <property type="match status" value="1"/>
</dbReference>